<keyword evidence="4" id="KW-1185">Reference proteome</keyword>
<dbReference type="SUPFAM" id="SSF53098">
    <property type="entry name" value="Ribonuclease H-like"/>
    <property type="match status" value="1"/>
</dbReference>
<dbReference type="InterPro" id="IPR012337">
    <property type="entry name" value="RNaseH-like_sf"/>
</dbReference>
<evidence type="ECO:0000259" key="2">
    <source>
        <dbReference type="PROSITE" id="PS50879"/>
    </source>
</evidence>
<feature type="domain" description="RNase H type-1" evidence="2">
    <location>
        <begin position="81"/>
        <end position="215"/>
    </location>
</feature>
<comment type="function">
    <text evidence="1">Endonuclease that specifically degrades the RNA of RNA-DNA hybrids.</text>
</comment>
<evidence type="ECO:0000313" key="3">
    <source>
        <dbReference type="EMBL" id="MCJ2380022.1"/>
    </source>
</evidence>
<gene>
    <name evidence="3" type="ORF">MUN53_05250</name>
</gene>
<dbReference type="CDD" id="cd13935">
    <property type="entry name" value="RNase_H_bacteria_like"/>
    <property type="match status" value="1"/>
</dbReference>
<accession>A0ABT0BZ24</accession>
<comment type="subcellular location">
    <subcellularLocation>
        <location evidence="1">Cytoplasm</location>
    </subcellularLocation>
</comment>
<comment type="catalytic activity">
    <reaction evidence="1">
        <text>Endonucleolytic cleavage to 5'-phosphomonoester.</text>
        <dbReference type="EC" id="3.1.26.4"/>
    </reaction>
</comment>
<keyword evidence="1" id="KW-0963">Cytoplasm</keyword>
<name>A0ABT0BZ24_9BACT</name>
<dbReference type="EMBL" id="JAKZMM010000009">
    <property type="protein sequence ID" value="MCJ2380022.1"/>
    <property type="molecule type" value="Genomic_DNA"/>
</dbReference>
<keyword evidence="1" id="KW-0479">Metal-binding</keyword>
<dbReference type="Pfam" id="PF01693">
    <property type="entry name" value="Cauli_VI"/>
    <property type="match status" value="1"/>
</dbReference>
<keyword evidence="1" id="KW-0378">Hydrolase</keyword>
<dbReference type="Gene3D" id="3.30.420.10">
    <property type="entry name" value="Ribonuclease H-like superfamily/Ribonuclease H"/>
    <property type="match status" value="1"/>
</dbReference>
<keyword evidence="1" id="KW-0540">Nuclease</keyword>
<dbReference type="InterPro" id="IPR017290">
    <property type="entry name" value="RNase_H_bac"/>
</dbReference>
<dbReference type="PROSITE" id="PS50879">
    <property type="entry name" value="RNASE_H_1"/>
    <property type="match status" value="1"/>
</dbReference>
<dbReference type="InterPro" id="IPR036397">
    <property type="entry name" value="RNaseH_sf"/>
</dbReference>
<evidence type="ECO:0000256" key="1">
    <source>
        <dbReference type="PIRNR" id="PIRNR037839"/>
    </source>
</evidence>
<dbReference type="InterPro" id="IPR009027">
    <property type="entry name" value="Ribosomal_bL9/RNase_H1_N"/>
</dbReference>
<dbReference type="Proteomes" id="UP001165444">
    <property type="component" value="Unassembled WGS sequence"/>
</dbReference>
<dbReference type="SUPFAM" id="SSF55658">
    <property type="entry name" value="L9 N-domain-like"/>
    <property type="match status" value="1"/>
</dbReference>
<dbReference type="InterPro" id="IPR011320">
    <property type="entry name" value="RNase_H1_N"/>
</dbReference>
<dbReference type="EC" id="3.1.26.4" evidence="1"/>
<organism evidence="3 4">
    <name type="scientific">Parabacteroides faecalis</name>
    <dbReference type="NCBI Taxonomy" id="2924040"/>
    <lineage>
        <taxon>Bacteria</taxon>
        <taxon>Pseudomonadati</taxon>
        <taxon>Bacteroidota</taxon>
        <taxon>Bacteroidia</taxon>
        <taxon>Bacteroidales</taxon>
        <taxon>Tannerellaceae</taxon>
        <taxon>Parabacteroides</taxon>
    </lineage>
</organism>
<dbReference type="RefSeq" id="WP_243323715.1">
    <property type="nucleotide sequence ID" value="NZ_JAKZMM010000009.1"/>
</dbReference>
<proteinExistence type="inferred from homology"/>
<comment type="caution">
    <text evidence="3">The sequence shown here is derived from an EMBL/GenBank/DDBJ whole genome shotgun (WGS) entry which is preliminary data.</text>
</comment>
<dbReference type="InterPro" id="IPR037056">
    <property type="entry name" value="RNase_H1_N_sf"/>
</dbReference>
<keyword evidence="1" id="KW-0460">Magnesium</keyword>
<dbReference type="Gene3D" id="3.40.970.10">
    <property type="entry name" value="Ribonuclease H1, N-terminal domain"/>
    <property type="match status" value="1"/>
</dbReference>
<dbReference type="Pfam" id="PF00075">
    <property type="entry name" value="RNase_H"/>
    <property type="match status" value="1"/>
</dbReference>
<sequence>MGKTRKYYVVWQGLHPGVYNNWEDCKEQVEGQSGAKYKAFESREAAEEAFANGYESYIQKNPTPKMVFEKMMKEKTPVIGRPINNSLAVDAACSGNPGDMEYRGVYTATGQEIFRVGPMPKGTNNVGEFLALVHGLALLKQRNCSIPIYSDSRNAISWVKNKKCKTLLERLPENEPIFDLIARAEKWLQENTYTTPIYKWETSAWGEIPADFGRK</sequence>
<evidence type="ECO:0000313" key="4">
    <source>
        <dbReference type="Proteomes" id="UP001165444"/>
    </source>
</evidence>
<dbReference type="InterPro" id="IPR002156">
    <property type="entry name" value="RNaseH_domain"/>
</dbReference>
<protein>
    <recommendedName>
        <fullName evidence="1">Ribonuclease H</fullName>
        <ecNumber evidence="1">3.1.26.4</ecNumber>
    </recommendedName>
</protein>
<keyword evidence="1" id="KW-0255">Endonuclease</keyword>
<reference evidence="3 4" key="1">
    <citation type="submission" date="2022-03" db="EMBL/GenBank/DDBJ databases">
        <title>Parabacteroides sp. nov. isolated from swine feces.</title>
        <authorList>
            <person name="Bak J.E."/>
        </authorList>
    </citation>
    <scope>NUCLEOTIDE SEQUENCE [LARGE SCALE GENOMIC DNA]</scope>
    <source>
        <strain evidence="3 4">AGMB00274</strain>
    </source>
</reference>
<dbReference type="PIRSF" id="PIRSF037839">
    <property type="entry name" value="Ribonuclease_H"/>
    <property type="match status" value="1"/>
</dbReference>
<comment type="similarity">
    <text evidence="1">Belongs to the RNase H family.</text>
</comment>